<protein>
    <submittedName>
        <fullName evidence="2">Ribonuclease H-like domain-containing protein</fullName>
    </submittedName>
</protein>
<dbReference type="PANTHER" id="PTHR11439">
    <property type="entry name" value="GAG-POL-RELATED RETROTRANSPOSON"/>
    <property type="match status" value="1"/>
</dbReference>
<dbReference type="Proteomes" id="UP001151760">
    <property type="component" value="Unassembled WGS sequence"/>
</dbReference>
<dbReference type="CDD" id="cd09272">
    <property type="entry name" value="RNase_HI_RT_Ty1"/>
    <property type="match status" value="1"/>
</dbReference>
<feature type="domain" description="Retroviral polymerase SH3-like" evidence="1">
    <location>
        <begin position="33"/>
        <end position="71"/>
    </location>
</feature>
<accession>A0ABQ5FTI2</accession>
<gene>
    <name evidence="2" type="ORF">Tco_1017769</name>
</gene>
<reference evidence="2" key="2">
    <citation type="submission" date="2022-01" db="EMBL/GenBank/DDBJ databases">
        <authorList>
            <person name="Yamashiro T."/>
            <person name="Shiraishi A."/>
            <person name="Satake H."/>
            <person name="Nakayama K."/>
        </authorList>
    </citation>
    <scope>NUCLEOTIDE SEQUENCE</scope>
</reference>
<dbReference type="PANTHER" id="PTHR11439:SF524">
    <property type="entry name" value="RNA-DIRECTED DNA POLYMERASE, PROTEIN KINASE RLK-PELLE-DLSV FAMILY"/>
    <property type="match status" value="1"/>
</dbReference>
<dbReference type="InterPro" id="IPR057670">
    <property type="entry name" value="SH3_retrovirus"/>
</dbReference>
<dbReference type="SUPFAM" id="SSF56672">
    <property type="entry name" value="DNA/RNA polymerases"/>
    <property type="match status" value="1"/>
</dbReference>
<dbReference type="InterPro" id="IPR043502">
    <property type="entry name" value="DNA/RNA_pol_sf"/>
</dbReference>
<proteinExistence type="predicted"/>
<keyword evidence="3" id="KW-1185">Reference proteome</keyword>
<evidence type="ECO:0000259" key="1">
    <source>
        <dbReference type="Pfam" id="PF25597"/>
    </source>
</evidence>
<sequence length="268" mass="30388">MSCLKGEIVWKSTKLGAYYLKGLGCERSCETDTPDKLQQRFVKCIFIGYPKEMMGYYFYFPLENKIAVARGIILLILGGFVWCYTHAYIEDGVTFIAKSSVTFLAKRAHMDNCDPSRTPIDTESKLESDVQQLFSSFTTYLVAYSDADWAGFPTTYLSTSGYCVFLGNNLLYWSSKRQPTLSRSNAEAEYHGVANVVAETCWLRNLLCELHTPLSSATFVYCDNVRAVYLSCNSVQHQRTKHIEIDIHFVRDLVAAGQVCVLHVPSRY</sequence>
<evidence type="ECO:0000313" key="2">
    <source>
        <dbReference type="EMBL" id="GJT66289.1"/>
    </source>
</evidence>
<comment type="caution">
    <text evidence="2">The sequence shown here is derived from an EMBL/GenBank/DDBJ whole genome shotgun (WGS) entry which is preliminary data.</text>
</comment>
<dbReference type="Pfam" id="PF25597">
    <property type="entry name" value="SH3_retrovirus"/>
    <property type="match status" value="1"/>
</dbReference>
<evidence type="ECO:0000313" key="3">
    <source>
        <dbReference type="Proteomes" id="UP001151760"/>
    </source>
</evidence>
<reference evidence="2" key="1">
    <citation type="journal article" date="2022" name="Int. J. Mol. Sci.">
        <title>Draft Genome of Tanacetum Coccineum: Genomic Comparison of Closely Related Tanacetum-Family Plants.</title>
        <authorList>
            <person name="Yamashiro T."/>
            <person name="Shiraishi A."/>
            <person name="Nakayama K."/>
            <person name="Satake H."/>
        </authorList>
    </citation>
    <scope>NUCLEOTIDE SEQUENCE</scope>
</reference>
<name>A0ABQ5FTI2_9ASTR</name>
<organism evidence="2 3">
    <name type="scientific">Tanacetum coccineum</name>
    <dbReference type="NCBI Taxonomy" id="301880"/>
    <lineage>
        <taxon>Eukaryota</taxon>
        <taxon>Viridiplantae</taxon>
        <taxon>Streptophyta</taxon>
        <taxon>Embryophyta</taxon>
        <taxon>Tracheophyta</taxon>
        <taxon>Spermatophyta</taxon>
        <taxon>Magnoliopsida</taxon>
        <taxon>eudicotyledons</taxon>
        <taxon>Gunneridae</taxon>
        <taxon>Pentapetalae</taxon>
        <taxon>asterids</taxon>
        <taxon>campanulids</taxon>
        <taxon>Asterales</taxon>
        <taxon>Asteraceae</taxon>
        <taxon>Asteroideae</taxon>
        <taxon>Anthemideae</taxon>
        <taxon>Anthemidinae</taxon>
        <taxon>Tanacetum</taxon>
    </lineage>
</organism>
<dbReference type="EMBL" id="BQNB010017701">
    <property type="protein sequence ID" value="GJT66289.1"/>
    <property type="molecule type" value="Genomic_DNA"/>
</dbReference>